<keyword evidence="2" id="KW-0812">Transmembrane</keyword>
<keyword evidence="4" id="KW-1185">Reference proteome</keyword>
<protein>
    <submittedName>
        <fullName evidence="3">Uncharacterized protein</fullName>
    </submittedName>
</protein>
<dbReference type="EMBL" id="JXRA01000075">
    <property type="protein sequence ID" value="KIO76095.1"/>
    <property type="molecule type" value="Genomic_DNA"/>
</dbReference>
<dbReference type="AlphaFoldDB" id="A0A0D0GIZ1"/>
<feature type="region of interest" description="Disordered" evidence="1">
    <location>
        <begin position="99"/>
        <end position="120"/>
    </location>
</feature>
<feature type="transmembrane region" description="Helical" evidence="2">
    <location>
        <begin position="38"/>
        <end position="60"/>
    </location>
</feature>
<comment type="caution">
    <text evidence="3">The sequence shown here is derived from an EMBL/GenBank/DDBJ whole genome shotgun (WGS) entry which is preliminary data.</text>
</comment>
<reference evidence="3 4" key="1">
    <citation type="submission" date="2015-01" db="EMBL/GenBank/DDBJ databases">
        <title>Draft genome sequence of Pedobacter sp. NL19 isolated from sludge of an effluent treatment pond in an abandoned uranium mine.</title>
        <authorList>
            <person name="Santos T."/>
            <person name="Caetano T."/>
            <person name="Covas C."/>
            <person name="Cruz A."/>
            <person name="Mendo S."/>
        </authorList>
    </citation>
    <scope>NUCLEOTIDE SEQUENCE [LARGE SCALE GENOMIC DNA]</scope>
    <source>
        <strain evidence="3 4">NL19</strain>
    </source>
</reference>
<feature type="transmembrane region" description="Helical" evidence="2">
    <location>
        <begin position="16"/>
        <end position="32"/>
    </location>
</feature>
<evidence type="ECO:0000313" key="3">
    <source>
        <dbReference type="EMBL" id="KIO76095.1"/>
    </source>
</evidence>
<dbReference type="Proteomes" id="UP000032049">
    <property type="component" value="Unassembled WGS sequence"/>
</dbReference>
<feature type="compositionally biased region" description="Gly residues" evidence="1">
    <location>
        <begin position="106"/>
        <end position="120"/>
    </location>
</feature>
<name>A0A0D0GIZ1_9SPHI</name>
<keyword evidence="2" id="KW-0472">Membrane</keyword>
<accession>A0A0D0GIZ1</accession>
<organism evidence="3 4">
    <name type="scientific">Pedobacter lusitanus</name>
    <dbReference type="NCBI Taxonomy" id="1503925"/>
    <lineage>
        <taxon>Bacteria</taxon>
        <taxon>Pseudomonadati</taxon>
        <taxon>Bacteroidota</taxon>
        <taxon>Sphingobacteriia</taxon>
        <taxon>Sphingobacteriales</taxon>
        <taxon>Sphingobacteriaceae</taxon>
        <taxon>Pedobacter</taxon>
    </lineage>
</organism>
<dbReference type="STRING" id="1503925.TH53_17350"/>
<keyword evidence="2" id="KW-1133">Transmembrane helix</keyword>
<proteinExistence type="predicted"/>
<evidence type="ECO:0000256" key="2">
    <source>
        <dbReference type="SAM" id="Phobius"/>
    </source>
</evidence>
<evidence type="ECO:0000313" key="4">
    <source>
        <dbReference type="Proteomes" id="UP000032049"/>
    </source>
</evidence>
<sequence length="120" mass="12952">MPFIYTGLGIYKKNVILLRTGLVLIAIAAITFKNYYHVLPIEVTLVLIGLFTLAGSYLTIRYLKTPRNGFTSRELQQDTIAGGINMESLIIATTQLDAPKGTETRFGGGDFGGGGSSSTF</sequence>
<gene>
    <name evidence="3" type="ORF">TH53_17350</name>
</gene>
<evidence type="ECO:0000256" key="1">
    <source>
        <dbReference type="SAM" id="MobiDB-lite"/>
    </source>
</evidence>